<dbReference type="Gene3D" id="3.30.420.10">
    <property type="entry name" value="Ribonuclease H-like superfamily/Ribonuclease H"/>
    <property type="match status" value="1"/>
</dbReference>
<dbReference type="PANTHER" id="PTHR42648:SF24">
    <property type="entry name" value="INTEGRASE CATALYTIC DOMAIN-CONTAINING PROTEIN"/>
    <property type="match status" value="1"/>
</dbReference>
<dbReference type="InterPro" id="IPR036875">
    <property type="entry name" value="Znf_CCHC_sf"/>
</dbReference>
<feature type="domain" description="CCHC-type" evidence="9">
    <location>
        <begin position="249"/>
        <end position="262"/>
    </location>
</feature>
<feature type="compositionally biased region" description="Gly residues" evidence="8">
    <location>
        <begin position="265"/>
        <end position="283"/>
    </location>
</feature>
<keyword evidence="7" id="KW-0479">Metal-binding</keyword>
<dbReference type="GO" id="GO:0008233">
    <property type="term" value="F:peptidase activity"/>
    <property type="evidence" value="ECO:0007669"/>
    <property type="project" value="UniProtKB-KW"/>
</dbReference>
<comment type="catalytic activity">
    <reaction evidence="6">
        <text>DNA(n) + a 2'-deoxyribonucleoside 5'-triphosphate = DNA(n+1) + diphosphate</text>
        <dbReference type="Rhea" id="RHEA:22508"/>
        <dbReference type="Rhea" id="RHEA-COMP:17339"/>
        <dbReference type="Rhea" id="RHEA-COMP:17340"/>
        <dbReference type="ChEBI" id="CHEBI:33019"/>
        <dbReference type="ChEBI" id="CHEBI:61560"/>
        <dbReference type="ChEBI" id="CHEBI:173112"/>
        <dbReference type="EC" id="2.7.7.7"/>
    </reaction>
</comment>
<evidence type="ECO:0000256" key="2">
    <source>
        <dbReference type="ARBA" id="ARBA00022664"/>
    </source>
</evidence>
<evidence type="ECO:0000256" key="8">
    <source>
        <dbReference type="SAM" id="MobiDB-lite"/>
    </source>
</evidence>
<evidence type="ECO:0000256" key="1">
    <source>
        <dbReference type="ARBA" id="ARBA00022578"/>
    </source>
</evidence>
<dbReference type="InterPro" id="IPR057670">
    <property type="entry name" value="SH3_retrovirus"/>
</dbReference>
<evidence type="ECO:0000256" key="5">
    <source>
        <dbReference type="ARBA" id="ARBA00048173"/>
    </source>
</evidence>
<keyword evidence="4" id="KW-0694">RNA-binding</keyword>
<dbReference type="GO" id="GO:0006508">
    <property type="term" value="P:proteolysis"/>
    <property type="evidence" value="ECO:0007669"/>
    <property type="project" value="UniProtKB-KW"/>
</dbReference>
<dbReference type="PANTHER" id="PTHR42648">
    <property type="entry name" value="TRANSPOSASE, PUTATIVE-RELATED"/>
    <property type="match status" value="1"/>
</dbReference>
<dbReference type="STRING" id="1423351.A0A074RHW7"/>
<dbReference type="EMBL" id="AZST01002381">
    <property type="protein sequence ID" value="KEP45005.1"/>
    <property type="molecule type" value="Genomic_DNA"/>
</dbReference>
<sequence>MSVTPPKSTTPKSTSQHTSPPTMTESVSVGSSAHKIEKLVGQENFTIWRTRMIDILVDFNYYDIIDGTSKIPDESSDADGHAKWKSTDRKALSAIRLRCSDSIAVQLTRFTNSKSCWDNLDALYQSTSLLGLIATRNKFFRTEMREDQTLDIHMRDLRIAMDELIVLGENIGELDYALQLVGSLPPTWQSFLGTISWRLDRKDPAKAKEFAEDLVARIMDEDRRRSNTLTTPTETSLLARTADKSNIECYNCKKKGHTKAECWTKGGGSEGKGGNGGNNGGNGGRRKRGKWNGKGKEESNVADTTKGEAGVHMSCMATGTSMPLASWLLDSGSSSHTAINRSDFVTYTRTPDNTVYGIGGSTKIEGRGDVIVSIPTGEKGERRTLRLVDVNHVPESPHNLIGLGRLTDKGMTWEGSGSQLLIRGPKGERIGQGLKTRCGASGSLYYINAQVLRDVGNMVLVATSAARSWEDWHRALGHVSLETLRVMAKEGMVKGMELKGAPPKEWFCDACIQGKQRTEPFPKESKTVVKQIGDLTVSDVWGPAPVTGIGGIRYYVSFIDVATRHSVLFFIKDKTEVQERYKDYEAFIFNKHGKALRTVRFDNGTEYLNAPLKAHIASKGTTIETTAPHSSSQNGISERLNWTIPSWGRSMRIAAKLPKFLWPQAFAYANFIKNRTFTRALPGFLTPYERFNGSKPDVSPLVEWGSDMWVLDQSGNNTKLDARSTLRKFVGVDMGGKAWLYWSPSQRSILASRNV</sequence>
<dbReference type="InterPro" id="IPR001584">
    <property type="entry name" value="Integrase_cat-core"/>
</dbReference>
<evidence type="ECO:0000259" key="9">
    <source>
        <dbReference type="PROSITE" id="PS50158"/>
    </source>
</evidence>
<feature type="region of interest" description="Disordered" evidence="8">
    <location>
        <begin position="264"/>
        <end position="307"/>
    </location>
</feature>
<dbReference type="GO" id="GO:0003887">
    <property type="term" value="F:DNA-directed DNA polymerase activity"/>
    <property type="evidence" value="ECO:0007669"/>
    <property type="project" value="UniProtKB-EC"/>
</dbReference>
<reference evidence="11 12" key="1">
    <citation type="submission" date="2013-12" db="EMBL/GenBank/DDBJ databases">
        <authorList>
            <person name="Cubeta M."/>
            <person name="Pakala S."/>
            <person name="Fedorova N."/>
            <person name="Thomas E."/>
            <person name="Dean R."/>
            <person name="Jabaji S."/>
            <person name="Neate S."/>
            <person name="Toda T."/>
            <person name="Tavantzis S."/>
            <person name="Vilgalys R."/>
            <person name="Bharathan N."/>
            <person name="Pakala S."/>
            <person name="Losada L.S."/>
            <person name="Zafar N."/>
            <person name="Nierman W."/>
        </authorList>
    </citation>
    <scope>NUCLEOTIDE SEQUENCE [LARGE SCALE GENOMIC DNA]</scope>
    <source>
        <strain evidence="11 12">123E</strain>
    </source>
</reference>
<dbReference type="SUPFAM" id="SSF57756">
    <property type="entry name" value="Retrovirus zinc finger-like domains"/>
    <property type="match status" value="1"/>
</dbReference>
<evidence type="ECO:0000259" key="10">
    <source>
        <dbReference type="PROSITE" id="PS50994"/>
    </source>
</evidence>
<gene>
    <name evidence="11" type="ORF">V565_331260</name>
</gene>
<feature type="region of interest" description="Disordered" evidence="8">
    <location>
        <begin position="1"/>
        <end position="30"/>
    </location>
</feature>
<protein>
    <submittedName>
        <fullName evidence="11">Putative Gag-Pol-like polyprotein/retrotransposon</fullName>
    </submittedName>
</protein>
<dbReference type="GO" id="GO:0005634">
    <property type="term" value="C:nucleus"/>
    <property type="evidence" value="ECO:0007669"/>
    <property type="project" value="UniProtKB-ARBA"/>
</dbReference>
<organism evidence="11 12">
    <name type="scientific">Rhizoctonia solani 123E</name>
    <dbReference type="NCBI Taxonomy" id="1423351"/>
    <lineage>
        <taxon>Eukaryota</taxon>
        <taxon>Fungi</taxon>
        <taxon>Dikarya</taxon>
        <taxon>Basidiomycota</taxon>
        <taxon>Agaricomycotina</taxon>
        <taxon>Agaricomycetes</taxon>
        <taxon>Cantharellales</taxon>
        <taxon>Ceratobasidiaceae</taxon>
        <taxon>Rhizoctonia</taxon>
    </lineage>
</organism>
<dbReference type="Proteomes" id="UP000027456">
    <property type="component" value="Unassembled WGS sequence"/>
</dbReference>
<keyword evidence="2" id="KW-0507">mRNA processing</keyword>
<dbReference type="Pfam" id="PF22936">
    <property type="entry name" value="Pol_BBD"/>
    <property type="match status" value="1"/>
</dbReference>
<dbReference type="GO" id="GO:0003964">
    <property type="term" value="F:RNA-directed DNA polymerase activity"/>
    <property type="evidence" value="ECO:0007669"/>
    <property type="project" value="UniProtKB-EC"/>
</dbReference>
<dbReference type="GO" id="GO:0003723">
    <property type="term" value="F:RNA binding"/>
    <property type="evidence" value="ECO:0007669"/>
    <property type="project" value="UniProtKB-KW"/>
</dbReference>
<accession>A0A074RHW7</accession>
<keyword evidence="3" id="KW-0645">Protease</keyword>
<dbReference type="InterPro" id="IPR039537">
    <property type="entry name" value="Retrotran_Ty1/copia-like"/>
</dbReference>
<dbReference type="Pfam" id="PF14223">
    <property type="entry name" value="Retrotran_gag_2"/>
    <property type="match status" value="1"/>
</dbReference>
<evidence type="ECO:0000313" key="11">
    <source>
        <dbReference type="EMBL" id="KEP45005.1"/>
    </source>
</evidence>
<keyword evidence="7" id="KW-0863">Zinc-finger</keyword>
<keyword evidence="3" id="KW-0378">Hydrolase</keyword>
<dbReference type="GO" id="GO:0008270">
    <property type="term" value="F:zinc ion binding"/>
    <property type="evidence" value="ECO:0007669"/>
    <property type="project" value="UniProtKB-KW"/>
</dbReference>
<comment type="catalytic activity">
    <reaction evidence="5">
        <text>DNA(n) + a 2'-deoxyribonucleoside 5'-triphosphate = DNA(n+1) + diphosphate</text>
        <dbReference type="Rhea" id="RHEA:22508"/>
        <dbReference type="Rhea" id="RHEA-COMP:17339"/>
        <dbReference type="Rhea" id="RHEA-COMP:17340"/>
        <dbReference type="ChEBI" id="CHEBI:33019"/>
        <dbReference type="ChEBI" id="CHEBI:61560"/>
        <dbReference type="ChEBI" id="CHEBI:173112"/>
        <dbReference type="EC" id="2.7.7.49"/>
    </reaction>
</comment>
<dbReference type="GO" id="GO:0032196">
    <property type="term" value="P:transposition"/>
    <property type="evidence" value="ECO:0007669"/>
    <property type="project" value="UniProtKB-KW"/>
</dbReference>
<dbReference type="InterPro" id="IPR025724">
    <property type="entry name" value="GAG-pre-integrase_dom"/>
</dbReference>
<evidence type="ECO:0000256" key="3">
    <source>
        <dbReference type="ARBA" id="ARBA00022670"/>
    </source>
</evidence>
<comment type="caution">
    <text evidence="11">The sequence shown here is derived from an EMBL/GenBank/DDBJ whole genome shotgun (WGS) entry which is preliminary data.</text>
</comment>
<dbReference type="Pfam" id="PF25597">
    <property type="entry name" value="SH3_retrovirus"/>
    <property type="match status" value="1"/>
</dbReference>
<evidence type="ECO:0000256" key="4">
    <source>
        <dbReference type="ARBA" id="ARBA00022884"/>
    </source>
</evidence>
<name>A0A074RHW7_9AGAM</name>
<dbReference type="GO" id="GO:0006397">
    <property type="term" value="P:mRNA processing"/>
    <property type="evidence" value="ECO:0007669"/>
    <property type="project" value="UniProtKB-KW"/>
</dbReference>
<dbReference type="AlphaFoldDB" id="A0A074RHW7"/>
<dbReference type="InterPro" id="IPR001878">
    <property type="entry name" value="Znf_CCHC"/>
</dbReference>
<dbReference type="PROSITE" id="PS50158">
    <property type="entry name" value="ZF_CCHC"/>
    <property type="match status" value="1"/>
</dbReference>
<feature type="non-terminal residue" evidence="11">
    <location>
        <position position="755"/>
    </location>
</feature>
<evidence type="ECO:0000313" key="12">
    <source>
        <dbReference type="Proteomes" id="UP000027456"/>
    </source>
</evidence>
<dbReference type="InterPro" id="IPR036397">
    <property type="entry name" value="RNaseH_sf"/>
</dbReference>
<dbReference type="SUPFAM" id="SSF53098">
    <property type="entry name" value="Ribonuclease H-like"/>
    <property type="match status" value="1"/>
</dbReference>
<dbReference type="Pfam" id="PF13976">
    <property type="entry name" value="gag_pre-integrs"/>
    <property type="match status" value="1"/>
</dbReference>
<keyword evidence="7" id="KW-0862">Zinc</keyword>
<feature type="compositionally biased region" description="Low complexity" evidence="8">
    <location>
        <begin position="1"/>
        <end position="22"/>
    </location>
</feature>
<feature type="domain" description="Integrase catalytic" evidence="10">
    <location>
        <begin position="516"/>
        <end position="695"/>
    </location>
</feature>
<proteinExistence type="predicted"/>
<dbReference type="InterPro" id="IPR054722">
    <property type="entry name" value="PolX-like_BBD"/>
</dbReference>
<dbReference type="PROSITE" id="PS50994">
    <property type="entry name" value="INTEGRASE"/>
    <property type="match status" value="1"/>
</dbReference>
<keyword evidence="1" id="KW-0815">Transposition</keyword>
<dbReference type="SMART" id="SM00343">
    <property type="entry name" value="ZnF_C2HC"/>
    <property type="match status" value="1"/>
</dbReference>
<evidence type="ECO:0000256" key="6">
    <source>
        <dbReference type="ARBA" id="ARBA00049244"/>
    </source>
</evidence>
<dbReference type="GO" id="GO:0015074">
    <property type="term" value="P:DNA integration"/>
    <property type="evidence" value="ECO:0007669"/>
    <property type="project" value="InterPro"/>
</dbReference>
<dbReference type="OrthoDB" id="3237201at2759"/>
<feature type="compositionally biased region" description="Basic residues" evidence="8">
    <location>
        <begin position="284"/>
        <end position="293"/>
    </location>
</feature>
<keyword evidence="12" id="KW-1185">Reference proteome</keyword>
<dbReference type="InterPro" id="IPR012337">
    <property type="entry name" value="RNaseH-like_sf"/>
</dbReference>
<dbReference type="HOGENOM" id="CLU_001650_11_7_1"/>
<evidence type="ECO:0000256" key="7">
    <source>
        <dbReference type="PROSITE-ProRule" id="PRU00047"/>
    </source>
</evidence>